<gene>
    <name evidence="3" type="ORF">MUN89_13140</name>
</gene>
<dbReference type="EMBL" id="CP095073">
    <property type="protein sequence ID" value="UOQ42905.1"/>
    <property type="molecule type" value="Genomic_DNA"/>
</dbReference>
<evidence type="ECO:0000256" key="1">
    <source>
        <dbReference type="ARBA" id="ARBA00022801"/>
    </source>
</evidence>
<dbReference type="InterPro" id="IPR008979">
    <property type="entry name" value="Galactose-bd-like_sf"/>
</dbReference>
<reference evidence="3 4" key="1">
    <citation type="submission" date="2022-04" db="EMBL/GenBank/DDBJ databases">
        <title>Halobacillus sp. isolated from saltern.</title>
        <authorList>
            <person name="Won M."/>
            <person name="Lee C.-M."/>
            <person name="Woen H.-Y."/>
            <person name="Kwon S.-W."/>
        </authorList>
    </citation>
    <scope>NUCLEOTIDE SEQUENCE [LARGE SCALE GENOMIC DNA]</scope>
    <source>
        <strain evidence="3 4">SSBR10-3</strain>
    </source>
</reference>
<evidence type="ECO:0000259" key="2">
    <source>
        <dbReference type="SMART" id="SM00939"/>
    </source>
</evidence>
<dbReference type="Pfam" id="PF08530">
    <property type="entry name" value="PepX_C"/>
    <property type="match status" value="1"/>
</dbReference>
<dbReference type="PANTHER" id="PTHR43056">
    <property type="entry name" value="PEPTIDASE S9 PROLYL OLIGOPEPTIDASE"/>
    <property type="match status" value="1"/>
</dbReference>
<dbReference type="SUPFAM" id="SSF49785">
    <property type="entry name" value="Galactose-binding domain-like"/>
    <property type="match status" value="1"/>
</dbReference>
<dbReference type="SMART" id="SM00939">
    <property type="entry name" value="PepX_C"/>
    <property type="match status" value="1"/>
</dbReference>
<keyword evidence="1 3" id="KW-0378">Hydrolase</keyword>
<name>A0ABY4EFY7_9BACI</name>
<proteinExistence type="predicted"/>
<accession>A0ABY4EFY7</accession>
<protein>
    <submittedName>
        <fullName evidence="3">CocE/NonD family hydrolase</fullName>
    </submittedName>
</protein>
<dbReference type="NCBIfam" id="TIGR00976">
    <property type="entry name" value="CocE_NonD"/>
    <property type="match status" value="1"/>
</dbReference>
<dbReference type="Gene3D" id="1.10.3020.10">
    <property type="entry name" value="alpha-amino acid ester hydrolase ( Helical cap domain)"/>
    <property type="match status" value="1"/>
</dbReference>
<organism evidence="3 4">
    <name type="scientific">Halobacillus salinarum</name>
    <dbReference type="NCBI Taxonomy" id="2932257"/>
    <lineage>
        <taxon>Bacteria</taxon>
        <taxon>Bacillati</taxon>
        <taxon>Bacillota</taxon>
        <taxon>Bacilli</taxon>
        <taxon>Bacillales</taxon>
        <taxon>Bacillaceae</taxon>
        <taxon>Halobacillus</taxon>
    </lineage>
</organism>
<keyword evidence="4" id="KW-1185">Reference proteome</keyword>
<evidence type="ECO:0000313" key="4">
    <source>
        <dbReference type="Proteomes" id="UP000831787"/>
    </source>
</evidence>
<dbReference type="InterPro" id="IPR013736">
    <property type="entry name" value="Xaa-Pro_dipept_C"/>
</dbReference>
<dbReference type="GO" id="GO:0016787">
    <property type="term" value="F:hydrolase activity"/>
    <property type="evidence" value="ECO:0007669"/>
    <property type="project" value="UniProtKB-KW"/>
</dbReference>
<evidence type="ECO:0000313" key="3">
    <source>
        <dbReference type="EMBL" id="UOQ42905.1"/>
    </source>
</evidence>
<dbReference type="InterPro" id="IPR005674">
    <property type="entry name" value="CocE/Ser_esterase"/>
</dbReference>
<dbReference type="InterPro" id="IPR000383">
    <property type="entry name" value="Xaa-Pro-like_dom"/>
</dbReference>
<dbReference type="Gene3D" id="3.40.50.1820">
    <property type="entry name" value="alpha/beta hydrolase"/>
    <property type="match status" value="1"/>
</dbReference>
<dbReference type="PANTHER" id="PTHR43056:SF10">
    <property type="entry name" value="COCE_NOND FAMILY, PUTATIVE (AFU_ORTHOLOGUE AFUA_7G00600)-RELATED"/>
    <property type="match status" value="1"/>
</dbReference>
<dbReference type="RefSeq" id="WP_244708265.1">
    <property type="nucleotide sequence ID" value="NZ_CP095073.1"/>
</dbReference>
<feature type="domain" description="Xaa-Pro dipeptidyl-peptidase C-terminal" evidence="2">
    <location>
        <begin position="316"/>
        <end position="548"/>
    </location>
</feature>
<dbReference type="InterPro" id="IPR050585">
    <property type="entry name" value="Xaa-Pro_dipeptidyl-ppase/CocE"/>
</dbReference>
<sequence>MNTNSAVLVEHNLPCKLRDGTILYSNIYRPAAEGQYPVLLSRTPYNKDLPEFSHRYVDPFRLVRGGFVVVIQDVRGRFASEGKFNPFVQERKDGYDSVEWAGALPYCNGNVAMFGLSYYGYTQIYAAVEQPPSLKAIAPAMTGSHLENGLLFRGGAFELALFETWFLDSIAPDIIDRSEGKNGGYNQVREAVNSLNKWYKYKPVHLWPPATATKELHDFFNTFIQPEEDWLNLSSVTEKLSELEIPAFHIGGWYDCFLGSTIENFEKMAQSNKMQKLMIGPWGHGDFNPLIGDRFFGTHSSGNSIRHQQDLTDLHLHWFNDVFNKPAAAIPPVQIFVMGVDQWRTEREWPIKRTVYTPYYLHQQGQLRTDFPSINEASEKFCYDPEQPVPTTGGATLFYQGINSGPCNQNGIAARPDVLTFTTPVLQRDVEITGPLKAVLWVSSNRKATDFTAALIDVFPDGTSYNLADGIIRLDPMEENTPKQIEIDLWSTSNVFFKGHAIRLHISSSNFPRYDCNPNTGSSMVESVKSIKAMQTIYYGKQYPSYILLPVMPEPEED</sequence>
<dbReference type="Pfam" id="PF02129">
    <property type="entry name" value="Peptidase_S15"/>
    <property type="match status" value="1"/>
</dbReference>
<dbReference type="Proteomes" id="UP000831787">
    <property type="component" value="Chromosome"/>
</dbReference>
<dbReference type="SUPFAM" id="SSF53474">
    <property type="entry name" value="alpha/beta-Hydrolases"/>
    <property type="match status" value="1"/>
</dbReference>
<dbReference type="Gene3D" id="2.60.120.260">
    <property type="entry name" value="Galactose-binding domain-like"/>
    <property type="match status" value="1"/>
</dbReference>
<dbReference type="InterPro" id="IPR029058">
    <property type="entry name" value="AB_hydrolase_fold"/>
</dbReference>